<keyword evidence="1" id="KW-0175">Coiled coil</keyword>
<proteinExistence type="predicted"/>
<dbReference type="EMBL" id="PDUG01000001">
    <property type="protein sequence ID" value="PIC50635.1"/>
    <property type="molecule type" value="Genomic_DNA"/>
</dbReference>
<feature type="coiled-coil region" evidence="1">
    <location>
        <begin position="132"/>
        <end position="159"/>
    </location>
</feature>
<protein>
    <submittedName>
        <fullName evidence="2">Uncharacterized protein</fullName>
    </submittedName>
</protein>
<organism evidence="2 3">
    <name type="scientific">Caenorhabditis nigoni</name>
    <dbReference type="NCBI Taxonomy" id="1611254"/>
    <lineage>
        <taxon>Eukaryota</taxon>
        <taxon>Metazoa</taxon>
        <taxon>Ecdysozoa</taxon>
        <taxon>Nematoda</taxon>
        <taxon>Chromadorea</taxon>
        <taxon>Rhabditida</taxon>
        <taxon>Rhabditina</taxon>
        <taxon>Rhabditomorpha</taxon>
        <taxon>Rhabditoidea</taxon>
        <taxon>Rhabditidae</taxon>
        <taxon>Peloderinae</taxon>
        <taxon>Caenorhabditis</taxon>
    </lineage>
</organism>
<dbReference type="Proteomes" id="UP000230233">
    <property type="component" value="Chromosome I"/>
</dbReference>
<dbReference type="Pfam" id="PF12078">
    <property type="entry name" value="DUF3557"/>
    <property type="match status" value="1"/>
</dbReference>
<sequence length="476" mass="54490">MLSTIPDAERKLSYDCLKCVIRQFEANFRFRLAERLPKISFAEKAAPLYISNLRFTEEEFQLNDTEYCLGVVCQARDGPTPVLIKNLNRRGGSTKDLDRFGFWNHSPPELTPGDILIYDPEIDMDYDLEVDIELAEGRVLSAQKRLTDLERQKMELEYALEVFGDVPENPLEAIPAEDDLVHPEDQGLSRRGRIKTINNMIQREKDVMEYEEFDLHCLKCKRDNRSSPYEMFIKLTKTSPDGNVYTERFNYDKSLKEARKYLICKFLGNRPVVPKIKSLCIWSEPGEGLVIGLPVGIKLDVQEFGTSRNLSEVLQRVETILEHPNRPFATLKSFSLRLEDVQNPKVGNAGVLMLMDNSALDYVTLCREAPNKEIVIPDGLELQAGDYLLIVENLIDKKGTLGTSYEIIISGEDTMREALGLIAQRFENAVRGERFVYIPISQQLKLVVFYKPRVNFRDPNFGLCSVVMKVVQSRNN</sequence>
<reference evidence="3" key="1">
    <citation type="submission" date="2017-10" db="EMBL/GenBank/DDBJ databases">
        <title>Rapid genome shrinkage in a self-fertile nematode reveals novel sperm competition proteins.</title>
        <authorList>
            <person name="Yin D."/>
            <person name="Schwarz E.M."/>
            <person name="Thomas C.G."/>
            <person name="Felde R.L."/>
            <person name="Korf I.F."/>
            <person name="Cutter A.D."/>
            <person name="Schartner C.M."/>
            <person name="Ralston E.J."/>
            <person name="Meyer B.J."/>
            <person name="Haag E.S."/>
        </authorList>
    </citation>
    <scope>NUCLEOTIDE SEQUENCE [LARGE SCALE GENOMIC DNA]</scope>
    <source>
        <strain evidence="3">JU1422</strain>
    </source>
</reference>
<evidence type="ECO:0000256" key="1">
    <source>
        <dbReference type="SAM" id="Coils"/>
    </source>
</evidence>
<gene>
    <name evidence="2" type="primary">Cnig_chr_I.g146</name>
    <name evidence="2" type="ORF">B9Z55_000146</name>
</gene>
<dbReference type="PANTHER" id="PTHR31379">
    <property type="entry name" value="F-BOX C PROTEIN-RELATED-RELATED"/>
    <property type="match status" value="1"/>
</dbReference>
<dbReference type="AlphaFoldDB" id="A0A2G5VFT1"/>
<accession>A0A2G5VFT1</accession>
<evidence type="ECO:0000313" key="3">
    <source>
        <dbReference type="Proteomes" id="UP000230233"/>
    </source>
</evidence>
<dbReference type="InterPro" id="IPR021942">
    <property type="entry name" value="DUF3557"/>
</dbReference>
<dbReference type="PANTHER" id="PTHR31379:SF1">
    <property type="entry name" value="F-BOX C PROTEIN-RELATED"/>
    <property type="match status" value="1"/>
</dbReference>
<comment type="caution">
    <text evidence="2">The sequence shown here is derived from an EMBL/GenBank/DDBJ whole genome shotgun (WGS) entry which is preliminary data.</text>
</comment>
<name>A0A2G5VFT1_9PELO</name>
<keyword evidence="3" id="KW-1185">Reference proteome</keyword>
<evidence type="ECO:0000313" key="2">
    <source>
        <dbReference type="EMBL" id="PIC50635.1"/>
    </source>
</evidence>